<dbReference type="PANTHER" id="PTHR28554:SF1">
    <property type="entry name" value="LARGE RIBOSOMAL SUBUNIT PROTEIN ML45"/>
    <property type="match status" value="1"/>
</dbReference>
<name>A0A2K1QXP1_9PEZI</name>
<protein>
    <submittedName>
        <fullName evidence="5">CRAL-TRIO domain-containing protein</fullName>
    </submittedName>
</protein>
<organism evidence="5 6">
    <name type="scientific">Sphaceloma murrayae</name>
    <dbReference type="NCBI Taxonomy" id="2082308"/>
    <lineage>
        <taxon>Eukaryota</taxon>
        <taxon>Fungi</taxon>
        <taxon>Dikarya</taxon>
        <taxon>Ascomycota</taxon>
        <taxon>Pezizomycotina</taxon>
        <taxon>Dothideomycetes</taxon>
        <taxon>Dothideomycetidae</taxon>
        <taxon>Myriangiales</taxon>
        <taxon>Elsinoaceae</taxon>
        <taxon>Sphaceloma</taxon>
    </lineage>
</organism>
<evidence type="ECO:0000313" key="6">
    <source>
        <dbReference type="Proteomes" id="UP000243797"/>
    </source>
</evidence>
<dbReference type="AlphaFoldDB" id="A0A2K1QXP1"/>
<evidence type="ECO:0000256" key="4">
    <source>
        <dbReference type="SAM" id="MobiDB-lite"/>
    </source>
</evidence>
<sequence>MASAHASRLFQLSHHRPRIYAFEHLDACPFLPLPSASHRHGGPPSDPRPFSTSPSLPARASSQSGPRVGRARAQPAIPSPVKLQKIEMQAAIRSGAAFAAMGVAPDTFITLPLSKRPSFLHNYRDRWTWEVARLRSRMKTVAALAYFKFWIFRTRNPKDVVGLTRSEKLKYRLFEWYGLEMFKVAEIARGMYEKMYEALAEGKVERRLEQTVKDDLMDSLKNRVESRGRLMRTEWRLEEWLSKPKVVSYTVLCPDPSGKPGWEQSFLQQAVVRMESKQAVRRWIKRMDAKGVFREQVANEESLDKDGWPPAKRVEEYVVLHKSVVDGKQGRWMIWGMTKPTTVLDVKRDLRSRLGLPNGEPL</sequence>
<keyword evidence="2" id="KW-0809">Transit peptide</keyword>
<dbReference type="OrthoDB" id="19619at2759"/>
<evidence type="ECO:0000256" key="2">
    <source>
        <dbReference type="ARBA" id="ARBA00022946"/>
    </source>
</evidence>
<evidence type="ECO:0000256" key="3">
    <source>
        <dbReference type="ARBA" id="ARBA00023128"/>
    </source>
</evidence>
<comment type="caution">
    <text evidence="5">The sequence shown here is derived from an EMBL/GenBank/DDBJ whole genome shotgun (WGS) entry which is preliminary data.</text>
</comment>
<dbReference type="GO" id="GO:0005739">
    <property type="term" value="C:mitochondrion"/>
    <property type="evidence" value="ECO:0007669"/>
    <property type="project" value="UniProtKB-SubCell"/>
</dbReference>
<dbReference type="Gene3D" id="3.10.450.240">
    <property type="match status" value="1"/>
</dbReference>
<evidence type="ECO:0000313" key="5">
    <source>
        <dbReference type="EMBL" id="PNS19683.1"/>
    </source>
</evidence>
<proteinExistence type="predicted"/>
<keyword evidence="3" id="KW-0496">Mitochondrion</keyword>
<reference evidence="5 6" key="1">
    <citation type="submission" date="2017-06" db="EMBL/GenBank/DDBJ databases">
        <title>Draft genome sequence of a variant of Elsinoe murrayae.</title>
        <authorList>
            <person name="Cheng Q."/>
        </authorList>
    </citation>
    <scope>NUCLEOTIDE SEQUENCE [LARGE SCALE GENOMIC DNA]</scope>
    <source>
        <strain evidence="5 6">CQ-2017a</strain>
    </source>
</reference>
<comment type="subcellular location">
    <subcellularLocation>
        <location evidence="1">Mitochondrion</location>
    </subcellularLocation>
</comment>
<accession>A0A2K1QXP1</accession>
<gene>
    <name evidence="5" type="ORF">CAC42_7527</name>
</gene>
<keyword evidence="6" id="KW-1185">Reference proteome</keyword>
<dbReference type="PANTHER" id="PTHR28554">
    <property type="entry name" value="39S RIBOSOMAL PROTEIN L45, MITOCHONDRIAL"/>
    <property type="match status" value="1"/>
</dbReference>
<evidence type="ECO:0000256" key="1">
    <source>
        <dbReference type="ARBA" id="ARBA00004173"/>
    </source>
</evidence>
<dbReference type="Proteomes" id="UP000243797">
    <property type="component" value="Unassembled WGS sequence"/>
</dbReference>
<feature type="region of interest" description="Disordered" evidence="4">
    <location>
        <begin position="36"/>
        <end position="74"/>
    </location>
</feature>
<dbReference type="InParanoid" id="A0A2K1QXP1"/>
<dbReference type="InterPro" id="IPR051975">
    <property type="entry name" value="mtLSU_mL45"/>
</dbReference>
<feature type="compositionally biased region" description="Polar residues" evidence="4">
    <location>
        <begin position="50"/>
        <end position="65"/>
    </location>
</feature>
<dbReference type="EMBL" id="NKHZ01000031">
    <property type="protein sequence ID" value="PNS19683.1"/>
    <property type="molecule type" value="Genomic_DNA"/>
</dbReference>